<reference evidence="2" key="2">
    <citation type="submission" date="2021-10" db="EMBL/GenBank/DDBJ databases">
        <title>Phylogenomics reveals ancestral predisposition of the termite-cultivated fungus Termitomyces towards a domesticated lifestyle.</title>
        <authorList>
            <person name="Auxier B."/>
            <person name="Grum-Grzhimaylo A."/>
            <person name="Cardenas M.E."/>
            <person name="Lodge J.D."/>
            <person name="Laessoe T."/>
            <person name="Pedersen O."/>
            <person name="Smith M.E."/>
            <person name="Kuyper T.W."/>
            <person name="Franco-Molano E.A."/>
            <person name="Baroni T.J."/>
            <person name="Aanen D.K."/>
        </authorList>
    </citation>
    <scope>NUCLEOTIDE SEQUENCE</scope>
    <source>
        <strain evidence="2">D49</strain>
    </source>
</reference>
<dbReference type="PANTHER" id="PTHR31642">
    <property type="entry name" value="TRICHOTHECENE 3-O-ACETYLTRANSFERASE"/>
    <property type="match status" value="1"/>
</dbReference>
<keyword evidence="3" id="KW-1185">Reference proteome</keyword>
<dbReference type="Proteomes" id="UP000717328">
    <property type="component" value="Unassembled WGS sequence"/>
</dbReference>
<dbReference type="EMBL" id="JABCKI010005732">
    <property type="protein sequence ID" value="KAG5639091.1"/>
    <property type="molecule type" value="Genomic_DNA"/>
</dbReference>
<dbReference type="GO" id="GO:0016747">
    <property type="term" value="F:acyltransferase activity, transferring groups other than amino-acyl groups"/>
    <property type="evidence" value="ECO:0007669"/>
    <property type="project" value="TreeGrafter"/>
</dbReference>
<dbReference type="InterPro" id="IPR050317">
    <property type="entry name" value="Plant_Fungal_Acyltransferase"/>
</dbReference>
<reference evidence="2" key="1">
    <citation type="submission" date="2021-02" db="EMBL/GenBank/DDBJ databases">
        <authorList>
            <person name="Nieuwenhuis M."/>
            <person name="Van De Peppel L.J.J."/>
        </authorList>
    </citation>
    <scope>NUCLEOTIDE SEQUENCE</scope>
    <source>
        <strain evidence="2">D49</strain>
    </source>
</reference>
<dbReference type="Gene3D" id="3.30.559.10">
    <property type="entry name" value="Chloramphenicol acetyltransferase-like domain"/>
    <property type="match status" value="2"/>
</dbReference>
<organism evidence="2 3">
    <name type="scientific">Sphagnurus paluster</name>
    <dbReference type="NCBI Taxonomy" id="117069"/>
    <lineage>
        <taxon>Eukaryota</taxon>
        <taxon>Fungi</taxon>
        <taxon>Dikarya</taxon>
        <taxon>Basidiomycota</taxon>
        <taxon>Agaricomycotina</taxon>
        <taxon>Agaricomycetes</taxon>
        <taxon>Agaricomycetidae</taxon>
        <taxon>Agaricales</taxon>
        <taxon>Tricholomatineae</taxon>
        <taxon>Lyophyllaceae</taxon>
        <taxon>Sphagnurus</taxon>
    </lineage>
</organism>
<comment type="caution">
    <text evidence="2">The sequence shown here is derived from an EMBL/GenBank/DDBJ whole genome shotgun (WGS) entry which is preliminary data.</text>
</comment>
<evidence type="ECO:0008006" key="4">
    <source>
        <dbReference type="Google" id="ProtNLM"/>
    </source>
</evidence>
<evidence type="ECO:0000313" key="2">
    <source>
        <dbReference type="EMBL" id="KAG5639091.1"/>
    </source>
</evidence>
<name>A0A9P7K8S5_9AGAR</name>
<dbReference type="InterPro" id="IPR023213">
    <property type="entry name" value="CAT-like_dom_sf"/>
</dbReference>
<proteinExistence type="predicted"/>
<dbReference type="GO" id="GO:0044550">
    <property type="term" value="P:secondary metabolite biosynthetic process"/>
    <property type="evidence" value="ECO:0007669"/>
    <property type="project" value="TreeGrafter"/>
</dbReference>
<dbReference type="OrthoDB" id="444127at2759"/>
<dbReference type="Pfam" id="PF02458">
    <property type="entry name" value="Transferase"/>
    <property type="match status" value="2"/>
</dbReference>
<accession>A0A9P7K8S5</accession>
<sequence>MPVLSRTRIFPDIPASTATHTPLSIIDCKSAPHPPAAAVWFYHDGPACTVDQLTTSLRKTLNAYPQLSGQLHWATYNPHGDHTERFQRVTLSYGTPDDPGVELIVATTSQELSPLTVEPPEGFWASILPIEEFLNSTPLLALNNGEDSETGLPCVAVQITILPDQGIAIAVKICHALADAQSLLQFTHDWASTNRAMFTGTPLPALSPVFDPAALDRAAAGNIDAPHPDPAILELARDLPLHRYDTWASAVGSTIMFPAAAAPQNTAPVGPPPPWANWDPNAPVSYYLLNFSAPEIKAMWTEASATSRVSHLDAMLAHLWRLIIRARALEGEHHLDLACGFRARLDPPLPPSFLGSPSTSAAATTTLADADASTQALGHLAAAIRTSLSAFTSKTIPALLHEMAFDASPLRVSNVFLGAHNTACASWLRLGIQDVDFGAGRPAYVEPILPYNVDGVFRVAEATGNHNHAARWYDGSVTVSLFLRDDVMQKLLRDPDLRKYRK</sequence>
<keyword evidence="1" id="KW-0808">Transferase</keyword>
<evidence type="ECO:0000313" key="3">
    <source>
        <dbReference type="Proteomes" id="UP000717328"/>
    </source>
</evidence>
<evidence type="ECO:0000256" key="1">
    <source>
        <dbReference type="ARBA" id="ARBA00022679"/>
    </source>
</evidence>
<dbReference type="PANTHER" id="PTHR31642:SF310">
    <property type="entry name" value="FATTY ALCOHOL:CAFFEOYL-COA ACYLTRANSFERASE"/>
    <property type="match status" value="1"/>
</dbReference>
<gene>
    <name evidence="2" type="ORF">H0H81_007035</name>
</gene>
<protein>
    <recommendedName>
        <fullName evidence="4">Transferase family protein</fullName>
    </recommendedName>
</protein>
<dbReference type="AlphaFoldDB" id="A0A9P7K8S5"/>